<dbReference type="Gene3D" id="3.40.50.620">
    <property type="entry name" value="HUPs"/>
    <property type="match status" value="1"/>
</dbReference>
<proteinExistence type="predicted"/>
<dbReference type="EMBL" id="CAESAL010000007">
    <property type="protein sequence ID" value="CAB4332941.1"/>
    <property type="molecule type" value="Genomic_DNA"/>
</dbReference>
<accession>A0A6J6EFH6</accession>
<dbReference type="InterPro" id="IPR014729">
    <property type="entry name" value="Rossmann-like_a/b/a_fold"/>
</dbReference>
<evidence type="ECO:0000313" key="1">
    <source>
        <dbReference type="EMBL" id="CAB4332941.1"/>
    </source>
</evidence>
<dbReference type="AlphaFoldDB" id="A0A6J6EFH6"/>
<evidence type="ECO:0000313" key="5">
    <source>
        <dbReference type="EMBL" id="CAB4780128.1"/>
    </source>
</evidence>
<evidence type="ECO:0000313" key="8">
    <source>
        <dbReference type="EMBL" id="CAB4970983.1"/>
    </source>
</evidence>
<dbReference type="EMBL" id="CAFBNJ010000008">
    <property type="protein sequence ID" value="CAB4942066.1"/>
    <property type="molecule type" value="Genomic_DNA"/>
</dbReference>
<dbReference type="InterPro" id="IPR052551">
    <property type="entry name" value="UV-DNA_repair_photolyase"/>
</dbReference>
<dbReference type="EMBL" id="CAFBOK010000005">
    <property type="protein sequence ID" value="CAB4970983.1"/>
    <property type="molecule type" value="Genomic_DNA"/>
</dbReference>
<dbReference type="Gene3D" id="1.25.40.80">
    <property type="match status" value="1"/>
</dbReference>
<dbReference type="Gene3D" id="1.10.10.1710">
    <property type="entry name" value="Deoxyribodipyrimidine photolyase-related"/>
    <property type="match status" value="1"/>
</dbReference>
<dbReference type="PANTHER" id="PTHR38657">
    <property type="entry name" value="SLR1343 PROTEIN"/>
    <property type="match status" value="1"/>
</dbReference>
<dbReference type="EMBL" id="CAEZXY010000006">
    <property type="protein sequence ID" value="CAB4696781.1"/>
    <property type="molecule type" value="Genomic_DNA"/>
</dbReference>
<name>A0A6J6EFH6_9ZZZZ</name>
<dbReference type="EMBL" id="CAFAAD010000001">
    <property type="protein sequence ID" value="CAB4780128.1"/>
    <property type="molecule type" value="Genomic_DNA"/>
</dbReference>
<evidence type="ECO:0000313" key="4">
    <source>
        <dbReference type="EMBL" id="CAB4696781.1"/>
    </source>
</evidence>
<evidence type="ECO:0000313" key="7">
    <source>
        <dbReference type="EMBL" id="CAB4942066.1"/>
    </source>
</evidence>
<dbReference type="Pfam" id="PF04244">
    <property type="entry name" value="DPRP"/>
    <property type="match status" value="1"/>
</dbReference>
<protein>
    <submittedName>
        <fullName evidence="3">Unannotated protein</fullName>
    </submittedName>
</protein>
<dbReference type="SUPFAM" id="SSF48173">
    <property type="entry name" value="Cryptochrome/photolyase FAD-binding domain"/>
    <property type="match status" value="1"/>
</dbReference>
<dbReference type="EMBL" id="CAEZTY010000002">
    <property type="protein sequence ID" value="CAB4575310.1"/>
    <property type="molecule type" value="Genomic_DNA"/>
</dbReference>
<dbReference type="Gene3D" id="1.10.579.10">
    <property type="entry name" value="DNA Cyclobutane Dipyrimidine Photolyase, subunit A, domain 3"/>
    <property type="match status" value="1"/>
</dbReference>
<reference evidence="3" key="1">
    <citation type="submission" date="2020-05" db="EMBL/GenBank/DDBJ databases">
        <authorList>
            <person name="Chiriac C."/>
            <person name="Salcher M."/>
            <person name="Ghai R."/>
            <person name="Kavagutti S V."/>
        </authorList>
    </citation>
    <scope>NUCLEOTIDE SEQUENCE</scope>
</reference>
<evidence type="ECO:0000313" key="2">
    <source>
        <dbReference type="EMBL" id="CAB4371344.1"/>
    </source>
</evidence>
<gene>
    <name evidence="3" type="ORF">UFOPK1762_00118</name>
    <name evidence="4" type="ORF">UFOPK2624_00299</name>
    <name evidence="5" type="ORF">UFOPK2969_00023</name>
    <name evidence="6" type="ORF">UFOPK3010_00058</name>
    <name evidence="1" type="ORF">UFOPK3331_00350</name>
    <name evidence="7" type="ORF">UFOPK3785_00260</name>
    <name evidence="8" type="ORF">UFOPK3927_00088</name>
    <name evidence="2" type="ORF">UFOPK4201_00765</name>
</gene>
<evidence type="ECO:0000313" key="3">
    <source>
        <dbReference type="EMBL" id="CAB4575310.1"/>
    </source>
</evidence>
<evidence type="ECO:0000313" key="6">
    <source>
        <dbReference type="EMBL" id="CAB4792237.1"/>
    </source>
</evidence>
<dbReference type="EMBL" id="CAFAAM010000004">
    <property type="protein sequence ID" value="CAB4792237.1"/>
    <property type="molecule type" value="Genomic_DNA"/>
</dbReference>
<dbReference type="InterPro" id="IPR007357">
    <property type="entry name" value="PhrB-like"/>
</dbReference>
<organism evidence="3">
    <name type="scientific">freshwater metagenome</name>
    <dbReference type="NCBI Taxonomy" id="449393"/>
    <lineage>
        <taxon>unclassified sequences</taxon>
        <taxon>metagenomes</taxon>
        <taxon>ecological metagenomes</taxon>
    </lineage>
</organism>
<dbReference type="EMBL" id="CAEUNJ010000026">
    <property type="protein sequence ID" value="CAB4371344.1"/>
    <property type="molecule type" value="Genomic_DNA"/>
</dbReference>
<sequence length="497" mass="55900">MDTVWILGDQLRRDTGALAGVRPGEARVLMVESDGKVGSGRWHRQRLHFVLASMRRFAEELRVEGFAVDYRHAPSLRAGFAAHKAEFKPERVTAMSPMSFDGRAMLEELDVNVIANDQFLCSAETFGSWAGSRSNLKMEDFYRWQRQRLNILMDGNKPVGGTWNYDAENREPPPKDGRSWPSPIVDPLDAIDARVIADIARRAPDAFGSAFDGLWATTRTGALARLQQFIDEVLPLFGPHEDAVLSSEWKLAHSMLSPYLNIGLLHPREVVEAAHDAFNEGRIPIASAEGFIRQVIGWREYVWGLYWLWMPDYRELNALNADQPLPVSFAGGETQMACVSHTVKAIDERAWAHHIERLMILGNLALTSGVRPGALVEWMWKSFIDGAEWVMLPNVMGMALYADGGRMSTKPYASGGAYINKMSDHCGDCRYDPKKRIGEHACPFTTLYWDFLARNESVLRSNHRLGNQLGSMRKLKDLDAVRERAVEVRSGLRNGSI</sequence>
<dbReference type="PANTHER" id="PTHR38657:SF1">
    <property type="entry name" value="SLR1343 PROTEIN"/>
    <property type="match status" value="1"/>
</dbReference>
<dbReference type="InterPro" id="IPR036134">
    <property type="entry name" value="Crypto/Photolyase_FAD-like_sf"/>
</dbReference>